<feature type="region of interest" description="Disordered" evidence="1">
    <location>
        <begin position="1"/>
        <end position="41"/>
    </location>
</feature>
<organism evidence="2 3">
    <name type="scientific">Williamsia limnetica</name>
    <dbReference type="NCBI Taxonomy" id="882452"/>
    <lineage>
        <taxon>Bacteria</taxon>
        <taxon>Bacillati</taxon>
        <taxon>Actinomycetota</taxon>
        <taxon>Actinomycetes</taxon>
        <taxon>Mycobacteriales</taxon>
        <taxon>Nocardiaceae</taxon>
        <taxon>Williamsia</taxon>
    </lineage>
</organism>
<proteinExistence type="predicted"/>
<gene>
    <name evidence="2" type="ORF">DFR67_10676</name>
</gene>
<evidence type="ECO:0000313" key="3">
    <source>
        <dbReference type="Proteomes" id="UP000247591"/>
    </source>
</evidence>
<protein>
    <submittedName>
        <fullName evidence="2">Uncharacterized protein</fullName>
    </submittedName>
</protein>
<dbReference type="Proteomes" id="UP000247591">
    <property type="component" value="Unassembled WGS sequence"/>
</dbReference>
<sequence length="83" mass="8752">MMPRSGAAVMTPVLADDRSNSSMMSGKATPTMKTINPSKNFPADASSQIRRCIAVVAPALAGVPSLQSGTSSMYCWTVEGWSR</sequence>
<reference evidence="2 3" key="1">
    <citation type="submission" date="2018-06" db="EMBL/GenBank/DDBJ databases">
        <title>Genomic Encyclopedia of Type Strains, Phase IV (KMG-IV): sequencing the most valuable type-strain genomes for metagenomic binning, comparative biology and taxonomic classification.</title>
        <authorList>
            <person name="Goeker M."/>
        </authorList>
    </citation>
    <scope>NUCLEOTIDE SEQUENCE [LARGE SCALE GENOMIC DNA]</scope>
    <source>
        <strain evidence="2 3">DSM 45521</strain>
    </source>
</reference>
<name>A0A318RMJ8_WILLI</name>
<evidence type="ECO:0000313" key="2">
    <source>
        <dbReference type="EMBL" id="PYE17373.1"/>
    </source>
</evidence>
<accession>A0A318RMJ8</accession>
<comment type="caution">
    <text evidence="2">The sequence shown here is derived from an EMBL/GenBank/DDBJ whole genome shotgun (WGS) entry which is preliminary data.</text>
</comment>
<dbReference type="EMBL" id="QJSP01000006">
    <property type="protein sequence ID" value="PYE17373.1"/>
    <property type="molecule type" value="Genomic_DNA"/>
</dbReference>
<keyword evidence="3" id="KW-1185">Reference proteome</keyword>
<feature type="compositionally biased region" description="Polar residues" evidence="1">
    <location>
        <begin position="31"/>
        <end position="41"/>
    </location>
</feature>
<dbReference type="AlphaFoldDB" id="A0A318RMJ8"/>
<evidence type="ECO:0000256" key="1">
    <source>
        <dbReference type="SAM" id="MobiDB-lite"/>
    </source>
</evidence>